<protein>
    <submittedName>
        <fullName evidence="1">Uncharacterized protein</fullName>
    </submittedName>
</protein>
<reference evidence="2" key="1">
    <citation type="journal article" date="2015" name="Nat. Genet.">
        <title>The genome and transcriptome of the zoonotic hookworm Ancylostoma ceylanicum identify infection-specific gene families.</title>
        <authorList>
            <person name="Schwarz E.M."/>
            <person name="Hu Y."/>
            <person name="Antoshechkin I."/>
            <person name="Miller M.M."/>
            <person name="Sternberg P.W."/>
            <person name="Aroian R.V."/>
        </authorList>
    </citation>
    <scope>NUCLEOTIDE SEQUENCE</scope>
    <source>
        <strain evidence="2">HY135</strain>
    </source>
</reference>
<dbReference type="Proteomes" id="UP000024635">
    <property type="component" value="Unassembled WGS sequence"/>
</dbReference>
<dbReference type="AlphaFoldDB" id="A0A016TEG4"/>
<evidence type="ECO:0000313" key="2">
    <source>
        <dbReference type="Proteomes" id="UP000024635"/>
    </source>
</evidence>
<sequence>MRQDAVYGGERLIYRPAKSRQRQTEDVEKSYGVYDELLIDRNNVKWSGYFGYIPTEVFSQPTTSHMPPTYFPIQPITVGGTMAALKKISTVPLKSFF</sequence>
<organism evidence="1 2">
    <name type="scientific">Ancylostoma ceylanicum</name>
    <dbReference type="NCBI Taxonomy" id="53326"/>
    <lineage>
        <taxon>Eukaryota</taxon>
        <taxon>Metazoa</taxon>
        <taxon>Ecdysozoa</taxon>
        <taxon>Nematoda</taxon>
        <taxon>Chromadorea</taxon>
        <taxon>Rhabditida</taxon>
        <taxon>Rhabditina</taxon>
        <taxon>Rhabditomorpha</taxon>
        <taxon>Strongyloidea</taxon>
        <taxon>Ancylostomatidae</taxon>
        <taxon>Ancylostomatinae</taxon>
        <taxon>Ancylostoma</taxon>
    </lineage>
</organism>
<name>A0A016TEG4_9BILA</name>
<proteinExistence type="predicted"/>
<evidence type="ECO:0000313" key="1">
    <source>
        <dbReference type="EMBL" id="EYC01047.1"/>
    </source>
</evidence>
<keyword evidence="2" id="KW-1185">Reference proteome</keyword>
<gene>
    <name evidence="1" type="primary">Acey_s0111.g260</name>
    <name evidence="1" type="ORF">Y032_0111g260</name>
</gene>
<comment type="caution">
    <text evidence="1">The sequence shown here is derived from an EMBL/GenBank/DDBJ whole genome shotgun (WGS) entry which is preliminary data.</text>
</comment>
<dbReference type="EMBL" id="JARK01001447">
    <property type="protein sequence ID" value="EYC01047.1"/>
    <property type="molecule type" value="Genomic_DNA"/>
</dbReference>
<accession>A0A016TEG4</accession>